<dbReference type="Gene3D" id="3.40.250.10">
    <property type="entry name" value="Rhodanese-like domain"/>
    <property type="match status" value="1"/>
</dbReference>
<reference evidence="3 4" key="1">
    <citation type="submission" date="2019-04" db="EMBL/GenBank/DDBJ databases">
        <authorList>
            <person name="Li J."/>
        </authorList>
    </citation>
    <scope>NUCLEOTIDE SEQUENCE [LARGE SCALE GENOMIC DNA]</scope>
    <source>
        <strain evidence="3 4">KCTC 42687</strain>
    </source>
</reference>
<gene>
    <name evidence="3" type="ORF">FA743_08105</name>
</gene>
<dbReference type="InterPro" id="IPR001763">
    <property type="entry name" value="Rhodanese-like_dom"/>
</dbReference>
<feature type="signal peptide" evidence="1">
    <location>
        <begin position="1"/>
        <end position="17"/>
    </location>
</feature>
<evidence type="ECO:0000259" key="2">
    <source>
        <dbReference type="PROSITE" id="PS50206"/>
    </source>
</evidence>
<sequence length="177" mass="19377">MIRAVALALLLAGPVWAETVAEPSDYRGEPYRAPVPVTLAGAEVIGADRALALHDEGRAAFLDVMPRKARPEGLPEGTIWNEPPHQTIPGAVWLWDTGYQALAPAEDARLREGLTRAQEGDADRPLVIFCRTDCWMSWNAARRAVEWGFDPVIWFPGGSDAWEQAGRSLVRAEPVAP</sequence>
<feature type="domain" description="Rhodanese" evidence="2">
    <location>
        <begin position="88"/>
        <end position="171"/>
    </location>
</feature>
<organism evidence="3 4">
    <name type="scientific">Paracoccus gahaiensis</name>
    <dbReference type="NCBI Taxonomy" id="1706839"/>
    <lineage>
        <taxon>Bacteria</taxon>
        <taxon>Pseudomonadati</taxon>
        <taxon>Pseudomonadota</taxon>
        <taxon>Alphaproteobacteria</taxon>
        <taxon>Rhodobacterales</taxon>
        <taxon>Paracoccaceae</taxon>
        <taxon>Paracoccus</taxon>
    </lineage>
</organism>
<evidence type="ECO:0000256" key="1">
    <source>
        <dbReference type="SAM" id="SignalP"/>
    </source>
</evidence>
<keyword evidence="4" id="KW-1185">Reference proteome</keyword>
<feature type="chain" id="PRO_5020671930" evidence="1">
    <location>
        <begin position="18"/>
        <end position="177"/>
    </location>
</feature>
<dbReference type="Pfam" id="PF00581">
    <property type="entry name" value="Rhodanese"/>
    <property type="match status" value="1"/>
</dbReference>
<protein>
    <submittedName>
        <fullName evidence="3">PQQ-dependent catabolism-associated CXXCW motif protein</fullName>
    </submittedName>
</protein>
<dbReference type="InterPro" id="IPR036873">
    <property type="entry name" value="Rhodanese-like_dom_sf"/>
</dbReference>
<proteinExistence type="predicted"/>
<dbReference type="PROSITE" id="PS50206">
    <property type="entry name" value="RHODANESE_3"/>
    <property type="match status" value="1"/>
</dbReference>
<dbReference type="CDD" id="cd00158">
    <property type="entry name" value="RHOD"/>
    <property type="match status" value="1"/>
</dbReference>
<evidence type="ECO:0000313" key="4">
    <source>
        <dbReference type="Proteomes" id="UP000309747"/>
    </source>
</evidence>
<dbReference type="OrthoDB" id="176845at2"/>
<keyword evidence="1" id="KW-0732">Signal</keyword>
<dbReference type="AlphaFoldDB" id="A0A4U0RCG2"/>
<dbReference type="Proteomes" id="UP000309747">
    <property type="component" value="Unassembled WGS sequence"/>
</dbReference>
<dbReference type="NCBIfam" id="TIGR03865">
    <property type="entry name" value="PQQ_CXXCW"/>
    <property type="match status" value="1"/>
</dbReference>
<evidence type="ECO:0000313" key="3">
    <source>
        <dbReference type="EMBL" id="TJZ92212.1"/>
    </source>
</evidence>
<accession>A0A4U0RCG2</accession>
<name>A0A4U0RCG2_9RHOB</name>
<dbReference type="RefSeq" id="WP_136885412.1">
    <property type="nucleotide sequence ID" value="NZ_SUNI01000005.1"/>
</dbReference>
<dbReference type="EMBL" id="SUNI01000005">
    <property type="protein sequence ID" value="TJZ92212.1"/>
    <property type="molecule type" value="Genomic_DNA"/>
</dbReference>
<dbReference type="InterPro" id="IPR022376">
    <property type="entry name" value="PQQ_CXXCW"/>
</dbReference>
<comment type="caution">
    <text evidence="3">The sequence shown here is derived from an EMBL/GenBank/DDBJ whole genome shotgun (WGS) entry which is preliminary data.</text>
</comment>
<dbReference type="SUPFAM" id="SSF52821">
    <property type="entry name" value="Rhodanese/Cell cycle control phosphatase"/>
    <property type="match status" value="1"/>
</dbReference>